<protein>
    <submittedName>
        <fullName evidence="1">Uncharacterized protein</fullName>
    </submittedName>
</protein>
<reference evidence="1 2" key="1">
    <citation type="submission" date="2019-04" db="EMBL/GenBank/DDBJ databases">
        <title>Friends and foes A comparative genomics studyof 23 Aspergillus species from section Flavi.</title>
        <authorList>
            <consortium name="DOE Joint Genome Institute"/>
            <person name="Kjaerbolling I."/>
            <person name="Vesth T."/>
            <person name="Frisvad J.C."/>
            <person name="Nybo J.L."/>
            <person name="Theobald S."/>
            <person name="Kildgaard S."/>
            <person name="Isbrandt T."/>
            <person name="Kuo A."/>
            <person name="Sato A."/>
            <person name="Lyhne E.K."/>
            <person name="Kogle M.E."/>
            <person name="Wiebenga A."/>
            <person name="Kun R.S."/>
            <person name="Lubbers R.J."/>
            <person name="Makela M.R."/>
            <person name="Barry K."/>
            <person name="Chovatia M."/>
            <person name="Clum A."/>
            <person name="Daum C."/>
            <person name="Haridas S."/>
            <person name="He G."/>
            <person name="LaButti K."/>
            <person name="Lipzen A."/>
            <person name="Mondo S."/>
            <person name="Riley R."/>
            <person name="Salamov A."/>
            <person name="Simmons B.A."/>
            <person name="Magnuson J.K."/>
            <person name="Henrissat B."/>
            <person name="Mortensen U.H."/>
            <person name="Larsen T.O."/>
            <person name="Devries R.P."/>
            <person name="Grigoriev I.V."/>
            <person name="Machida M."/>
            <person name="Baker S.E."/>
            <person name="Andersen M.R."/>
        </authorList>
    </citation>
    <scope>NUCLEOTIDE SEQUENCE [LARGE SCALE GENOMIC DNA]</scope>
    <source>
        <strain evidence="1 2">IBT 29228</strain>
    </source>
</reference>
<evidence type="ECO:0000313" key="1">
    <source>
        <dbReference type="EMBL" id="KAE8375586.1"/>
    </source>
</evidence>
<evidence type="ECO:0000313" key="2">
    <source>
        <dbReference type="Proteomes" id="UP000326198"/>
    </source>
</evidence>
<accession>A0A5N7B1W5</accession>
<dbReference type="EMBL" id="ML736257">
    <property type="protein sequence ID" value="KAE8375586.1"/>
    <property type="molecule type" value="Genomic_DNA"/>
</dbReference>
<name>A0A5N7B1W5_9EURO</name>
<dbReference type="AlphaFoldDB" id="A0A5N7B1W5"/>
<gene>
    <name evidence="1" type="ORF">BDV26DRAFT_294889</name>
</gene>
<keyword evidence="2" id="KW-1185">Reference proteome</keyword>
<dbReference type="OrthoDB" id="4154127at2759"/>
<dbReference type="Proteomes" id="UP000326198">
    <property type="component" value="Unassembled WGS sequence"/>
</dbReference>
<proteinExistence type="predicted"/>
<organism evidence="1 2">
    <name type="scientific">Aspergillus bertholletiae</name>
    <dbReference type="NCBI Taxonomy" id="1226010"/>
    <lineage>
        <taxon>Eukaryota</taxon>
        <taxon>Fungi</taxon>
        <taxon>Dikarya</taxon>
        <taxon>Ascomycota</taxon>
        <taxon>Pezizomycotina</taxon>
        <taxon>Eurotiomycetes</taxon>
        <taxon>Eurotiomycetidae</taxon>
        <taxon>Eurotiales</taxon>
        <taxon>Aspergillaceae</taxon>
        <taxon>Aspergillus</taxon>
        <taxon>Aspergillus subgen. Circumdati</taxon>
    </lineage>
</organism>
<sequence length="115" mass="13303">MECFRQIGRLVKAPFQRDSHHRALEIGPPTNFRKEEMPTFVPDDESVHVNTQPREIVSDNAVHSAQTLHSHSSSLEKDAMIKTLEREPSTRQRIKNNVRRLSVRVARPVSEHQED</sequence>